<evidence type="ECO:0000256" key="2">
    <source>
        <dbReference type="ARBA" id="ARBA00022737"/>
    </source>
</evidence>
<dbReference type="Pfam" id="PF13306">
    <property type="entry name" value="LRR_5"/>
    <property type="match status" value="4"/>
</dbReference>
<dbReference type="SMART" id="SM00255">
    <property type="entry name" value="TIR"/>
    <property type="match status" value="1"/>
</dbReference>
<dbReference type="InterPro" id="IPR044974">
    <property type="entry name" value="Disease_R_plants"/>
</dbReference>
<dbReference type="PRINTS" id="PR00364">
    <property type="entry name" value="DISEASERSIST"/>
</dbReference>
<organism evidence="6 7">
    <name type="scientific">Eucalyptus globulus</name>
    <name type="common">Tasmanian blue gum</name>
    <dbReference type="NCBI Taxonomy" id="34317"/>
    <lineage>
        <taxon>Eukaryota</taxon>
        <taxon>Viridiplantae</taxon>
        <taxon>Streptophyta</taxon>
        <taxon>Embryophyta</taxon>
        <taxon>Tracheophyta</taxon>
        <taxon>Spermatophyta</taxon>
        <taxon>Magnoliopsida</taxon>
        <taxon>eudicotyledons</taxon>
        <taxon>Gunneridae</taxon>
        <taxon>Pentapetalae</taxon>
        <taxon>rosids</taxon>
        <taxon>malvids</taxon>
        <taxon>Myrtales</taxon>
        <taxon>Myrtaceae</taxon>
        <taxon>Myrtoideae</taxon>
        <taxon>Eucalypteae</taxon>
        <taxon>Eucalyptus</taxon>
    </lineage>
</organism>
<keyword evidence="2" id="KW-0677">Repeat</keyword>
<dbReference type="InterPro" id="IPR035897">
    <property type="entry name" value="Toll_tir_struct_dom_sf"/>
</dbReference>
<dbReference type="SUPFAM" id="SSF52540">
    <property type="entry name" value="P-loop containing nucleoside triphosphate hydrolases"/>
    <property type="match status" value="1"/>
</dbReference>
<dbReference type="Gene3D" id="1.10.8.430">
    <property type="entry name" value="Helical domain of apoptotic protease-activating factors"/>
    <property type="match status" value="1"/>
</dbReference>
<dbReference type="Pfam" id="PF00931">
    <property type="entry name" value="NB-ARC"/>
    <property type="match status" value="1"/>
</dbReference>
<name>A0ABD3KLW8_EUCGL</name>
<reference evidence="6 7" key="1">
    <citation type="submission" date="2024-11" db="EMBL/GenBank/DDBJ databases">
        <title>Chromosome-level genome assembly of Eucalyptus globulus Labill. provides insights into its genome evolution.</title>
        <authorList>
            <person name="Li X."/>
        </authorList>
    </citation>
    <scope>NUCLEOTIDE SEQUENCE [LARGE SCALE GENOMIC DNA]</scope>
    <source>
        <strain evidence="6">CL2024</strain>
        <tissue evidence="6">Fresh tender leaves</tissue>
    </source>
</reference>
<dbReference type="Pfam" id="PF23282">
    <property type="entry name" value="WHD_ROQ1"/>
    <property type="match status" value="1"/>
</dbReference>
<dbReference type="PANTHER" id="PTHR11017:SF570">
    <property type="entry name" value="DISEASE RESISTANCE PROTEIN (TIR-NBS CLASS)-RELATED"/>
    <property type="match status" value="1"/>
</dbReference>
<evidence type="ECO:0000256" key="4">
    <source>
        <dbReference type="ARBA" id="ARBA00023027"/>
    </source>
</evidence>
<dbReference type="FunFam" id="3.40.50.10140:FF:000007">
    <property type="entry name" value="Disease resistance protein (TIR-NBS-LRR class)"/>
    <property type="match status" value="1"/>
</dbReference>
<dbReference type="EMBL" id="JBJKBG010000005">
    <property type="protein sequence ID" value="KAL3740358.1"/>
    <property type="molecule type" value="Genomic_DNA"/>
</dbReference>
<dbReference type="Gene3D" id="3.80.10.10">
    <property type="entry name" value="Ribonuclease Inhibitor"/>
    <property type="match status" value="2"/>
</dbReference>
<feature type="domain" description="TIR" evidence="5">
    <location>
        <begin position="53"/>
        <end position="222"/>
    </location>
</feature>
<gene>
    <name evidence="6" type="ORF">ACJRO7_021609</name>
</gene>
<dbReference type="Pfam" id="PF01582">
    <property type="entry name" value="TIR"/>
    <property type="match status" value="1"/>
</dbReference>
<dbReference type="PROSITE" id="PS50104">
    <property type="entry name" value="TIR"/>
    <property type="match status" value="1"/>
</dbReference>
<evidence type="ECO:0000313" key="7">
    <source>
        <dbReference type="Proteomes" id="UP001634007"/>
    </source>
</evidence>
<keyword evidence="1" id="KW-0433">Leucine-rich repeat</keyword>
<sequence>MHRLIKKRKTNASGNAEDVDIGASGSMTVLTETNFVGYGSSPTEINNRASTGNCYEVFLSFRGPDTRHGFTDHLYHGLLGAGIHTFRDDDELSQGEDIRRELMAAITNSKILIPIFSVNYGRSSWCLDELVQIMERENNNGQIVLPIFYKVKPAEVRYQTGRFGEAFNEREKHSLGRSSFDPAILEKWKQALLEVSNLKGYEANGSEAELVKLVVQKALNELKKKFELVISENLVGIDSHVNKVIEFMDNKSHATLFVGIHGMGGIGKTTLAKTIYNKLFSQFDCCSFIADIRESWKHNGIHYLQNQLIYDILKLKNQVHNEDEGTKFISTKFNGKKVLVLLDDVDNVVQLKRLAGNHDWFSLGSRIIITTRNKRILEEVRVDYTYDHMEMDNDQSLILFSKHAFRMDSPPREFKDLTQEVVSIAGGLPLSIEVFGSLLCGKEPTQWRDTINKLKNIPNMEVQERLRISYNALDDEQKQIFLDIACFFIGIDKRIASYMWEACDFFPGEGIEALRFLSLIKVVNDHELRMHDQLRDLGREIVRKENQRQPQYRSRLWDSKEALKVLNDNKGTEKIEAINLSEDSEEDSDEEFLLDIYTEKQFKNLANLRYLRMKKAHLSGDFKDLMKGLKWLQWQSCPASFEVNNFDVKELAVLELQGSEINEKWEGWSFFKMAEKLKYLDLSHCGSLENTDFLSAFGKLEVLILYCCWELKRIDASIEDREGLLRLELGSSHALHLAVGADTGAKLPVPRFCLRELPAEIGKLKALQQLDLRHTISLSALPDDIGSLENLEILDISWSGIEELPNGIGSLRKLRELRACCCKKLKGIMVESMCNLSSLRRLDFINCEKLQSLPDLPSGLTYLGVTCQSRKLPSLSHLAHLKELKLRDCRFIECIQELPSTQLKSSKCSQPTDIEESESPQSLNTPFGLELLEVWDCGSIEMLDVSQFVHLRTIVVRFFMNLLEIRVLDKLIYLESLAITYCNSIKQLDLPKFEGLKELNVNHCDKLAKIQGLDSLEYLERLDIEDCASIERLDLPKFGRLKKLKAKGCVNLAKIQGLDSLEYLERLDIEDCASIEMLDLPKSGRLKELKARGCVNLAEIQGLDSLEYLESLYISRCTLIGRLDLPKSMRLKELQVKECVNLTKIQGLDSLEYLERLDIEYCASIERLDLPKYGRLKELKARRCKNSAEIQGLDSLEYLESLYISRWTSIGRLDLSKSMRLKELQAKGCKNLAKIQGLNSLEYLESLNISCCTSIGRLDLPKFGMLKKLKAWHCKNLAEIRGLNSLEYLESLDIFRCTLIGKLDLPKFGMLKKLKARHCNNLAEIKGLDSLEYLESLDIFRCTSIEKLDLPKSRSMKRLDVDWCKKLAEIQGLDRLESLKKLDISRCASIERLLISKSESLKILKVTNCENLVEIQGLDRLEFLKELYITGCKSLKTIPELSRIQIYRYNEIIQSNMIGYGLDDSDESDDWGDSDDWDDSDE</sequence>
<evidence type="ECO:0000256" key="1">
    <source>
        <dbReference type="ARBA" id="ARBA00022614"/>
    </source>
</evidence>
<keyword evidence="7" id="KW-1185">Reference proteome</keyword>
<dbReference type="Gene3D" id="3.40.50.10140">
    <property type="entry name" value="Toll/interleukin-1 receptor homology (TIR) domain"/>
    <property type="match status" value="1"/>
</dbReference>
<protein>
    <recommendedName>
        <fullName evidence="5">TIR domain-containing protein</fullName>
    </recommendedName>
</protein>
<evidence type="ECO:0000313" key="6">
    <source>
        <dbReference type="EMBL" id="KAL3740358.1"/>
    </source>
</evidence>
<dbReference type="InterPro" id="IPR000157">
    <property type="entry name" value="TIR_dom"/>
</dbReference>
<evidence type="ECO:0000259" key="5">
    <source>
        <dbReference type="PROSITE" id="PS50104"/>
    </source>
</evidence>
<dbReference type="GO" id="GO:0006952">
    <property type="term" value="P:defense response"/>
    <property type="evidence" value="ECO:0007669"/>
    <property type="project" value="UniProtKB-KW"/>
</dbReference>
<keyword evidence="4" id="KW-0520">NAD</keyword>
<dbReference type="InterPro" id="IPR002182">
    <property type="entry name" value="NB-ARC"/>
</dbReference>
<dbReference type="Proteomes" id="UP001634007">
    <property type="component" value="Unassembled WGS sequence"/>
</dbReference>
<dbReference type="PANTHER" id="PTHR11017">
    <property type="entry name" value="LEUCINE-RICH REPEAT-CONTAINING PROTEIN"/>
    <property type="match status" value="1"/>
</dbReference>
<dbReference type="InterPro" id="IPR042197">
    <property type="entry name" value="Apaf_helical"/>
</dbReference>
<comment type="caution">
    <text evidence="6">The sequence shown here is derived from an EMBL/GenBank/DDBJ whole genome shotgun (WGS) entry which is preliminary data.</text>
</comment>
<keyword evidence="3" id="KW-0611">Plant defense</keyword>
<dbReference type="Pfam" id="PF23598">
    <property type="entry name" value="LRR_14"/>
    <property type="match status" value="1"/>
</dbReference>
<evidence type="ECO:0000256" key="3">
    <source>
        <dbReference type="ARBA" id="ARBA00022821"/>
    </source>
</evidence>
<dbReference type="Gene3D" id="3.40.1170.20">
    <property type="entry name" value="tRNA intron endonuclease, N-terminal domain"/>
    <property type="match status" value="11"/>
</dbReference>
<dbReference type="InterPro" id="IPR058192">
    <property type="entry name" value="WHD_ROQ1-like"/>
</dbReference>
<dbReference type="InterPro" id="IPR026906">
    <property type="entry name" value="LRR_5"/>
</dbReference>
<dbReference type="SUPFAM" id="SSF52058">
    <property type="entry name" value="L domain-like"/>
    <property type="match status" value="2"/>
</dbReference>
<dbReference type="InterPro" id="IPR032675">
    <property type="entry name" value="LRR_dom_sf"/>
</dbReference>
<dbReference type="GO" id="GO:0051707">
    <property type="term" value="P:response to other organism"/>
    <property type="evidence" value="ECO:0007669"/>
    <property type="project" value="UniProtKB-ARBA"/>
</dbReference>
<proteinExistence type="predicted"/>
<dbReference type="Gene3D" id="3.40.50.300">
    <property type="entry name" value="P-loop containing nucleotide triphosphate hydrolases"/>
    <property type="match status" value="1"/>
</dbReference>
<dbReference type="SUPFAM" id="SSF52200">
    <property type="entry name" value="Toll/Interleukin receptor TIR domain"/>
    <property type="match status" value="1"/>
</dbReference>
<dbReference type="InterPro" id="IPR027417">
    <property type="entry name" value="P-loop_NTPase"/>
</dbReference>
<dbReference type="InterPro" id="IPR055414">
    <property type="entry name" value="LRR_R13L4/SHOC2-like"/>
</dbReference>
<accession>A0ABD3KLW8</accession>